<dbReference type="Ensembl" id="ENSOSIT00000004776.1">
    <property type="protein sequence ID" value="ENSOSIP00000004468.1"/>
    <property type="gene ID" value="ENSOSIG00000003045.1"/>
</dbReference>
<reference evidence="2" key="2">
    <citation type="submission" date="2025-09" db="UniProtKB">
        <authorList>
            <consortium name="Ensembl"/>
        </authorList>
    </citation>
    <scope>IDENTIFICATION</scope>
</reference>
<protein>
    <recommendedName>
        <fullName evidence="1">Pyrin domain-containing protein</fullName>
    </recommendedName>
</protein>
<dbReference type="GeneTree" id="ENSGT00940000176860"/>
<dbReference type="SUPFAM" id="SSF47986">
    <property type="entry name" value="DEATH domain"/>
    <property type="match status" value="1"/>
</dbReference>
<dbReference type="InterPro" id="IPR004020">
    <property type="entry name" value="DAPIN"/>
</dbReference>
<accession>A0A8C7WWJ8</accession>
<feature type="domain" description="Pyrin" evidence="1">
    <location>
        <begin position="10"/>
        <end position="93"/>
    </location>
</feature>
<proteinExistence type="predicted"/>
<evidence type="ECO:0000259" key="1">
    <source>
        <dbReference type="PROSITE" id="PS50824"/>
    </source>
</evidence>
<dbReference type="SMART" id="SM01289">
    <property type="entry name" value="PYRIN"/>
    <property type="match status" value="1"/>
</dbReference>
<dbReference type="Pfam" id="PF02758">
    <property type="entry name" value="PYRIN"/>
    <property type="match status" value="1"/>
</dbReference>
<keyword evidence="3" id="KW-1185">Reference proteome</keyword>
<dbReference type="AlphaFoldDB" id="A0A8C7WWJ8"/>
<evidence type="ECO:0000313" key="3">
    <source>
        <dbReference type="Proteomes" id="UP000694383"/>
    </source>
</evidence>
<name>A0A8C7WWJ8_9TELE</name>
<sequence>RSGAPSDPLLLNTLEDLTEEDFLKFKWFLQQPHSLQGLPAIKKVHLQTAGRWDAVDVMVHTYGLPAAVEVTMKVLEKISRNDLLQSLSASNSEGQS</sequence>
<reference evidence="2" key="1">
    <citation type="submission" date="2025-08" db="UniProtKB">
        <authorList>
            <consortium name="Ensembl"/>
        </authorList>
    </citation>
    <scope>IDENTIFICATION</scope>
</reference>
<dbReference type="PROSITE" id="PS50824">
    <property type="entry name" value="DAPIN"/>
    <property type="match status" value="1"/>
</dbReference>
<dbReference type="Proteomes" id="UP000694383">
    <property type="component" value="Unplaced"/>
</dbReference>
<organism evidence="2 3">
    <name type="scientific">Oryzias sinensis</name>
    <name type="common">Chinese medaka</name>
    <dbReference type="NCBI Taxonomy" id="183150"/>
    <lineage>
        <taxon>Eukaryota</taxon>
        <taxon>Metazoa</taxon>
        <taxon>Chordata</taxon>
        <taxon>Craniata</taxon>
        <taxon>Vertebrata</taxon>
        <taxon>Euteleostomi</taxon>
        <taxon>Actinopterygii</taxon>
        <taxon>Neopterygii</taxon>
        <taxon>Teleostei</taxon>
        <taxon>Neoteleostei</taxon>
        <taxon>Acanthomorphata</taxon>
        <taxon>Ovalentaria</taxon>
        <taxon>Atherinomorphae</taxon>
        <taxon>Beloniformes</taxon>
        <taxon>Adrianichthyidae</taxon>
        <taxon>Oryziinae</taxon>
        <taxon>Oryzias</taxon>
    </lineage>
</organism>
<dbReference type="InterPro" id="IPR011029">
    <property type="entry name" value="DEATH-like_dom_sf"/>
</dbReference>
<dbReference type="Gene3D" id="1.10.533.10">
    <property type="entry name" value="Death Domain, Fas"/>
    <property type="match status" value="1"/>
</dbReference>
<evidence type="ECO:0000313" key="2">
    <source>
        <dbReference type="Ensembl" id="ENSOSIP00000004468.1"/>
    </source>
</evidence>